<reference evidence="8 9" key="1">
    <citation type="submission" date="2021-03" db="EMBL/GenBank/DDBJ databases">
        <title>Thermosipho ferrireducens sp.nov., an anaerobic thermophilic iron-reducing bacterium isolated from a deep-sea hydrothermal sulfide deposits.</title>
        <authorList>
            <person name="Zeng X."/>
            <person name="Chen Y."/>
            <person name="Shao Z."/>
        </authorList>
    </citation>
    <scope>NUCLEOTIDE SEQUENCE [LARGE SCALE GENOMIC DNA]</scope>
    <source>
        <strain evidence="8 9">JL129W03</strain>
    </source>
</reference>
<dbReference type="NCBIfam" id="TIGR00536">
    <property type="entry name" value="hemK_fam"/>
    <property type="match status" value="1"/>
</dbReference>
<dbReference type="GO" id="GO:0032259">
    <property type="term" value="P:methylation"/>
    <property type="evidence" value="ECO:0007669"/>
    <property type="project" value="UniProtKB-KW"/>
</dbReference>
<evidence type="ECO:0000259" key="7">
    <source>
        <dbReference type="Pfam" id="PF17827"/>
    </source>
</evidence>
<dbReference type="EMBL" id="CP071446">
    <property type="protein sequence ID" value="QTA37854.1"/>
    <property type="molecule type" value="Genomic_DNA"/>
</dbReference>
<evidence type="ECO:0000259" key="6">
    <source>
        <dbReference type="Pfam" id="PF05175"/>
    </source>
</evidence>
<sequence>MKIGEAIKISKRMGLPETEALILLSYLSGNSKEYLLSHLEEECNEKFFLFVKKRLSGYPLHYIIKKKHFFKGEFYVEEGVFIPRFETEGLVELAIDIIKRRKIGTIAEIGVGSGAVSVSILCETNVRALGTDVSEKAIKVTRLNASNFGVESRIDLRKGRFLEPFRSEYKNIELIISNPPYVRQGAILPEDVTFEPPEALFGGEDGLYFYKEFFKLYDTSGKIVLMEIGDDQGEYFRKQNITVLKDYSGKDRYILVE</sequence>
<dbReference type="InterPro" id="IPR004556">
    <property type="entry name" value="HemK-like"/>
</dbReference>
<keyword evidence="2 8" id="KW-0489">Methyltransferase</keyword>
<dbReference type="Gene3D" id="3.40.50.150">
    <property type="entry name" value="Vaccinia Virus protein VP39"/>
    <property type="match status" value="1"/>
</dbReference>
<dbReference type="EC" id="2.1.1.297" evidence="1"/>
<dbReference type="InterPro" id="IPR050320">
    <property type="entry name" value="N5-glutamine_MTase"/>
</dbReference>
<dbReference type="PANTHER" id="PTHR18895">
    <property type="entry name" value="HEMK METHYLTRANSFERASE"/>
    <property type="match status" value="1"/>
</dbReference>
<evidence type="ECO:0000256" key="4">
    <source>
        <dbReference type="ARBA" id="ARBA00022691"/>
    </source>
</evidence>
<proteinExistence type="predicted"/>
<dbReference type="PANTHER" id="PTHR18895:SF74">
    <property type="entry name" value="MTRF1L RELEASE FACTOR GLUTAMINE METHYLTRANSFERASE"/>
    <property type="match status" value="1"/>
</dbReference>
<name>A0ABX7S5M4_9BACT</name>
<evidence type="ECO:0000256" key="2">
    <source>
        <dbReference type="ARBA" id="ARBA00022603"/>
    </source>
</evidence>
<dbReference type="SUPFAM" id="SSF53335">
    <property type="entry name" value="S-adenosyl-L-methionine-dependent methyltransferases"/>
    <property type="match status" value="1"/>
</dbReference>
<keyword evidence="3" id="KW-0808">Transferase</keyword>
<dbReference type="Pfam" id="PF05175">
    <property type="entry name" value="MTS"/>
    <property type="match status" value="1"/>
</dbReference>
<dbReference type="RefSeq" id="WP_207566575.1">
    <property type="nucleotide sequence ID" value="NZ_CP071446.1"/>
</dbReference>
<organism evidence="8 9">
    <name type="scientific">Thermosipho ferrireducens</name>
    <dbReference type="NCBI Taxonomy" id="2571116"/>
    <lineage>
        <taxon>Bacteria</taxon>
        <taxon>Thermotogati</taxon>
        <taxon>Thermotogota</taxon>
        <taxon>Thermotogae</taxon>
        <taxon>Thermotogales</taxon>
        <taxon>Fervidobacteriaceae</taxon>
        <taxon>Thermosipho</taxon>
    </lineage>
</organism>
<comment type="catalytic activity">
    <reaction evidence="5">
        <text>L-glutaminyl-[peptide chain release factor] + S-adenosyl-L-methionine = N(5)-methyl-L-glutaminyl-[peptide chain release factor] + S-adenosyl-L-homocysteine + H(+)</text>
        <dbReference type="Rhea" id="RHEA:42896"/>
        <dbReference type="Rhea" id="RHEA-COMP:10271"/>
        <dbReference type="Rhea" id="RHEA-COMP:10272"/>
        <dbReference type="ChEBI" id="CHEBI:15378"/>
        <dbReference type="ChEBI" id="CHEBI:30011"/>
        <dbReference type="ChEBI" id="CHEBI:57856"/>
        <dbReference type="ChEBI" id="CHEBI:59789"/>
        <dbReference type="ChEBI" id="CHEBI:61891"/>
        <dbReference type="EC" id="2.1.1.297"/>
    </reaction>
</comment>
<protein>
    <recommendedName>
        <fullName evidence="1">peptide chain release factor N(5)-glutamine methyltransferase</fullName>
        <ecNumber evidence="1">2.1.1.297</ecNumber>
    </recommendedName>
</protein>
<accession>A0ABX7S5M4</accession>
<keyword evidence="9" id="KW-1185">Reference proteome</keyword>
<dbReference type="InterPro" id="IPR007848">
    <property type="entry name" value="Small_mtfrase_dom"/>
</dbReference>
<dbReference type="CDD" id="cd02440">
    <property type="entry name" value="AdoMet_MTases"/>
    <property type="match status" value="1"/>
</dbReference>
<dbReference type="GO" id="GO:0008168">
    <property type="term" value="F:methyltransferase activity"/>
    <property type="evidence" value="ECO:0007669"/>
    <property type="project" value="UniProtKB-KW"/>
</dbReference>
<gene>
    <name evidence="8" type="ORF">JYK00_09050</name>
</gene>
<feature type="domain" description="Release factor glutamine methyltransferase N-terminal" evidence="7">
    <location>
        <begin position="14"/>
        <end position="64"/>
    </location>
</feature>
<feature type="domain" description="Methyltransferase small" evidence="6">
    <location>
        <begin position="93"/>
        <end position="186"/>
    </location>
</feature>
<evidence type="ECO:0000256" key="5">
    <source>
        <dbReference type="ARBA" id="ARBA00048391"/>
    </source>
</evidence>
<evidence type="ECO:0000313" key="8">
    <source>
        <dbReference type="EMBL" id="QTA37854.1"/>
    </source>
</evidence>
<dbReference type="InterPro" id="IPR002052">
    <property type="entry name" value="DNA_methylase_N6_adenine_CS"/>
</dbReference>
<evidence type="ECO:0000256" key="1">
    <source>
        <dbReference type="ARBA" id="ARBA00012771"/>
    </source>
</evidence>
<dbReference type="Pfam" id="PF17827">
    <property type="entry name" value="PrmC_N"/>
    <property type="match status" value="1"/>
</dbReference>
<dbReference type="InterPro" id="IPR029063">
    <property type="entry name" value="SAM-dependent_MTases_sf"/>
</dbReference>
<dbReference type="InterPro" id="IPR040758">
    <property type="entry name" value="PrmC_N"/>
</dbReference>
<dbReference type="PROSITE" id="PS00092">
    <property type="entry name" value="N6_MTASE"/>
    <property type="match status" value="1"/>
</dbReference>
<evidence type="ECO:0000313" key="9">
    <source>
        <dbReference type="Proteomes" id="UP000671862"/>
    </source>
</evidence>
<dbReference type="Proteomes" id="UP000671862">
    <property type="component" value="Chromosome"/>
</dbReference>
<evidence type="ECO:0000256" key="3">
    <source>
        <dbReference type="ARBA" id="ARBA00022679"/>
    </source>
</evidence>
<keyword evidence="4" id="KW-0949">S-adenosyl-L-methionine</keyword>
<dbReference type="Gene3D" id="1.10.8.10">
    <property type="entry name" value="DNA helicase RuvA subunit, C-terminal domain"/>
    <property type="match status" value="1"/>
</dbReference>